<dbReference type="SUPFAM" id="SSF48371">
    <property type="entry name" value="ARM repeat"/>
    <property type="match status" value="1"/>
</dbReference>
<evidence type="ECO:0000259" key="3">
    <source>
        <dbReference type="Pfam" id="PF12054"/>
    </source>
</evidence>
<evidence type="ECO:0000256" key="1">
    <source>
        <dbReference type="ARBA" id="ARBA00022806"/>
    </source>
</evidence>
<dbReference type="AlphaFoldDB" id="A0A427ADF4"/>
<feature type="domain" description="Mot1 central" evidence="3">
    <location>
        <begin position="282"/>
        <end position="368"/>
    </location>
</feature>
<protein>
    <submittedName>
        <fullName evidence="5">Uncharacterized protein</fullName>
    </submittedName>
</protein>
<evidence type="ECO:0000256" key="2">
    <source>
        <dbReference type="ARBA" id="ARBA00023125"/>
    </source>
</evidence>
<proteinExistence type="predicted"/>
<dbReference type="GO" id="GO:0016887">
    <property type="term" value="F:ATP hydrolysis activity"/>
    <property type="evidence" value="ECO:0007669"/>
    <property type="project" value="InterPro"/>
</dbReference>
<feature type="domain" description="Proteasome adapter and scaffold protein ECM29 HEAT-repeat" evidence="4">
    <location>
        <begin position="427"/>
        <end position="517"/>
    </location>
</feature>
<evidence type="ECO:0000259" key="4">
    <source>
        <dbReference type="Pfam" id="PF24492"/>
    </source>
</evidence>
<dbReference type="InterPro" id="IPR022707">
    <property type="entry name" value="Mot1_central_dom"/>
</dbReference>
<dbReference type="InterPro" id="IPR055443">
    <property type="entry name" value="HEAT_ECM29"/>
</dbReference>
<dbReference type="InterPro" id="IPR044972">
    <property type="entry name" value="Mot1"/>
</dbReference>
<dbReference type="GO" id="GO:0017025">
    <property type="term" value="F:TBP-class protein binding"/>
    <property type="evidence" value="ECO:0007669"/>
    <property type="project" value="InterPro"/>
</dbReference>
<accession>A0A427ADF4</accession>
<dbReference type="InterPro" id="IPR016024">
    <property type="entry name" value="ARM-type_fold"/>
</dbReference>
<evidence type="ECO:0000313" key="5">
    <source>
        <dbReference type="EMBL" id="RRT74285.1"/>
    </source>
</evidence>
<reference evidence="5 6" key="1">
    <citation type="journal article" date="2014" name="Agronomy (Basel)">
        <title>A Draft Genome Sequence for Ensete ventricosum, the Drought-Tolerant Tree Against Hunger.</title>
        <authorList>
            <person name="Harrison J."/>
            <person name="Moore K.A."/>
            <person name="Paszkiewicz K."/>
            <person name="Jones T."/>
            <person name="Grant M."/>
            <person name="Ambacheew D."/>
            <person name="Muzemil S."/>
            <person name="Studholme D.J."/>
        </authorList>
    </citation>
    <scope>NUCLEOTIDE SEQUENCE [LARGE SCALE GENOMIC DNA]</scope>
</reference>
<dbReference type="GO" id="GO:0004386">
    <property type="term" value="F:helicase activity"/>
    <property type="evidence" value="ECO:0007669"/>
    <property type="project" value="UniProtKB-KW"/>
</dbReference>
<gene>
    <name evidence="5" type="ORF">B296_00021134</name>
</gene>
<name>A0A427ADF4_ENSVE</name>
<dbReference type="Gene3D" id="1.25.10.10">
    <property type="entry name" value="Leucine-rich Repeat Variant"/>
    <property type="match status" value="2"/>
</dbReference>
<dbReference type="InterPro" id="IPR011989">
    <property type="entry name" value="ARM-like"/>
</dbReference>
<keyword evidence="1" id="KW-0347">Helicase</keyword>
<keyword evidence="1" id="KW-0547">Nucleotide-binding</keyword>
<organism evidence="5 6">
    <name type="scientific">Ensete ventricosum</name>
    <name type="common">Abyssinian banana</name>
    <name type="synonym">Musa ensete</name>
    <dbReference type="NCBI Taxonomy" id="4639"/>
    <lineage>
        <taxon>Eukaryota</taxon>
        <taxon>Viridiplantae</taxon>
        <taxon>Streptophyta</taxon>
        <taxon>Embryophyta</taxon>
        <taxon>Tracheophyta</taxon>
        <taxon>Spermatophyta</taxon>
        <taxon>Magnoliopsida</taxon>
        <taxon>Liliopsida</taxon>
        <taxon>Zingiberales</taxon>
        <taxon>Musaceae</taxon>
        <taxon>Ensete</taxon>
    </lineage>
</organism>
<comment type="caution">
    <text evidence="5">The sequence shown here is derived from an EMBL/GenBank/DDBJ whole genome shotgun (WGS) entry which is preliminary data.</text>
</comment>
<dbReference type="PANTHER" id="PTHR36498:SF1">
    <property type="entry name" value="TATA-BINDING PROTEIN-ASSOCIATED FACTOR 172"/>
    <property type="match status" value="1"/>
</dbReference>
<dbReference type="Pfam" id="PF24492">
    <property type="entry name" value="HEAT_ECM29"/>
    <property type="match status" value="1"/>
</dbReference>
<sequence>MMALREILTHHGSCAGVYFPDLSLEDSFVVASDEKIPIDSTKRVRDIDLNMQYSLSESEPELKIPKVENELCHSHVGIGCSDKKMEDGTYTSMDGCPWETTSTVLNNKVDTGHVKVKLDPCTDGFSSELKREDDAPPKFVFENCNSVSKMGFPANLPESSKVMKLIKLARHSWTKNWELLQDYAIRFLCVLSLDRQEWEVRHGSLLGIKYLEMIVDLLDYVLPACKAGLEDPDDDVRAVAAEALIPTAAAITSLGDQMLHSIVMLLWDILLDLDDLSPSTSSLTCADTSETPQAATMNSLDVIDDQNLFSFGKAANIEKSKLHMFSSGEDKSIVEGFLSRRGSEMALKHLCEKFGASLFEKLPKIWDCITEVLKPASPGVYSENSVTLIRSIAPVLNDLLRPQLLTLLPSILWCVCHHHVAVRLAASRCITSMAKSMESSVMGAVIENVIPMLSDSTSVHARQGAGMLVHLLVQGLGVELVPYAPLLVVPLLRCMGDCDHAVRQTVTHSFAALVPLLPLARGLPSPVGLSESLSRNAEDAQFLEQLLDNSHIDDYKLPIDLSVSLRRSVSLLLFVLYRVLYMLLVKN</sequence>
<dbReference type="GO" id="GO:0003677">
    <property type="term" value="F:DNA binding"/>
    <property type="evidence" value="ECO:0007669"/>
    <property type="project" value="UniProtKB-KW"/>
</dbReference>
<dbReference type="Pfam" id="PF12054">
    <property type="entry name" value="DUF3535"/>
    <property type="match status" value="1"/>
</dbReference>
<dbReference type="PANTHER" id="PTHR36498">
    <property type="entry name" value="TATA-BINDING PROTEIN-ASSOCIATED FACTOR 172"/>
    <property type="match status" value="1"/>
</dbReference>
<keyword evidence="1" id="KW-0378">Hydrolase</keyword>
<dbReference type="Proteomes" id="UP000287651">
    <property type="component" value="Unassembled WGS sequence"/>
</dbReference>
<keyword evidence="2" id="KW-0238">DNA-binding</keyword>
<evidence type="ECO:0000313" key="6">
    <source>
        <dbReference type="Proteomes" id="UP000287651"/>
    </source>
</evidence>
<keyword evidence="1" id="KW-0067">ATP-binding</keyword>
<dbReference type="EMBL" id="AMZH03002818">
    <property type="protein sequence ID" value="RRT74285.1"/>
    <property type="molecule type" value="Genomic_DNA"/>
</dbReference>